<dbReference type="Gene3D" id="1.10.533.10">
    <property type="entry name" value="Death Domain, Fas"/>
    <property type="match status" value="2"/>
</dbReference>
<reference evidence="7" key="1">
    <citation type="submission" date="2014-12" db="EMBL/GenBank/DDBJ databases">
        <title>Insight into the proteome of Arion vulgaris.</title>
        <authorList>
            <person name="Aradska J."/>
            <person name="Bulat T."/>
            <person name="Smidak R."/>
            <person name="Sarate P."/>
            <person name="Gangsoo J."/>
            <person name="Sialana F."/>
            <person name="Bilban M."/>
            <person name="Lubec G."/>
        </authorList>
    </citation>
    <scope>NUCLEOTIDE SEQUENCE</scope>
    <source>
        <tissue evidence="7">Skin</tissue>
    </source>
</reference>
<proteinExistence type="predicted"/>
<evidence type="ECO:0000256" key="3">
    <source>
        <dbReference type="ARBA" id="ARBA00022588"/>
    </source>
</evidence>
<feature type="domain" description="Caspase recruitment" evidence="6">
    <location>
        <begin position="23"/>
        <end position="102"/>
    </location>
</feature>
<dbReference type="EMBL" id="HACG01027430">
    <property type="protein sequence ID" value="CEK74295.1"/>
    <property type="molecule type" value="Transcribed_RNA"/>
</dbReference>
<dbReference type="SUPFAM" id="SSF47986">
    <property type="entry name" value="DEATH domain"/>
    <property type="match status" value="1"/>
</dbReference>
<dbReference type="AlphaFoldDB" id="A0A0B7A2V4"/>
<keyword evidence="5" id="KW-0391">Immunity</keyword>
<evidence type="ECO:0000256" key="5">
    <source>
        <dbReference type="ARBA" id="ARBA00022859"/>
    </source>
</evidence>
<evidence type="ECO:0000256" key="4">
    <source>
        <dbReference type="ARBA" id="ARBA00022843"/>
    </source>
</evidence>
<evidence type="ECO:0000313" key="7">
    <source>
        <dbReference type="EMBL" id="CEK74295.1"/>
    </source>
</evidence>
<dbReference type="GO" id="GO:0005737">
    <property type="term" value="C:cytoplasm"/>
    <property type="evidence" value="ECO:0007669"/>
    <property type="project" value="UniProtKB-ARBA"/>
</dbReference>
<dbReference type="GO" id="GO:0045087">
    <property type="term" value="P:innate immune response"/>
    <property type="evidence" value="ECO:0007669"/>
    <property type="project" value="UniProtKB-KW"/>
</dbReference>
<evidence type="ECO:0000256" key="1">
    <source>
        <dbReference type="ARBA" id="ARBA00022499"/>
    </source>
</evidence>
<keyword evidence="4" id="KW-0832">Ubl conjugation</keyword>
<organism evidence="7">
    <name type="scientific">Arion vulgaris</name>
    <dbReference type="NCBI Taxonomy" id="1028688"/>
    <lineage>
        <taxon>Eukaryota</taxon>
        <taxon>Metazoa</taxon>
        <taxon>Spiralia</taxon>
        <taxon>Lophotrochozoa</taxon>
        <taxon>Mollusca</taxon>
        <taxon>Gastropoda</taxon>
        <taxon>Heterobranchia</taxon>
        <taxon>Euthyneura</taxon>
        <taxon>Panpulmonata</taxon>
        <taxon>Eupulmonata</taxon>
        <taxon>Stylommatophora</taxon>
        <taxon>Helicina</taxon>
        <taxon>Arionoidea</taxon>
        <taxon>Arionidae</taxon>
        <taxon>Arion</taxon>
    </lineage>
</organism>
<sequence length="379" mass="42327">MHRIEWAPQDLFISNDAMEAGIRELFKEFVRPLHILDHYQMKQILSKEDIDNIRAQTTTSGDATGAAFLLRKLACRPGWFCVLLEILRDPNVKLQHIAELMQEEKKFIIMGLRSPSGSAIQEPSPSSAYIIYNSQLESGINNLFIKHFPEHAIHLICKYGDNKILTTVDIQNVQAKINNHGEQAGITLLLSRLVLYDGWFPVLLKVLRDDDVRQQAVADEMETITSVTRDSYLKMTDDTNMRYIAQHFNVQICQRNQLMDTNETDGGQIQRGGNNRSFLTSSSSGEFESDSAVVMDTVGAWSVGVISQNGGQIQHGGNNRTLLTSSSSREFESDSAVMIKTVGALSVNFQSTCVMPANFQSTGVIPVNYQSTGVMPVNY</sequence>
<keyword evidence="3" id="KW-0399">Innate immunity</keyword>
<dbReference type="InterPro" id="IPR031964">
    <property type="entry name" value="CARD_dom"/>
</dbReference>
<keyword evidence="2" id="KW-0597">Phosphoprotein</keyword>
<dbReference type="InterPro" id="IPR011029">
    <property type="entry name" value="DEATH-like_dom_sf"/>
</dbReference>
<feature type="non-terminal residue" evidence="7">
    <location>
        <position position="379"/>
    </location>
</feature>
<feature type="domain" description="Caspase recruitment" evidence="6">
    <location>
        <begin position="162"/>
        <end position="213"/>
    </location>
</feature>
<accession>A0A0B7A2V4</accession>
<evidence type="ECO:0000256" key="2">
    <source>
        <dbReference type="ARBA" id="ARBA00022553"/>
    </source>
</evidence>
<gene>
    <name evidence="7" type="primary">ORF90490</name>
</gene>
<keyword evidence="1" id="KW-1017">Isopeptide bond</keyword>
<dbReference type="Pfam" id="PF16739">
    <property type="entry name" value="CARD_2"/>
    <property type="match status" value="2"/>
</dbReference>
<evidence type="ECO:0000259" key="6">
    <source>
        <dbReference type="Pfam" id="PF16739"/>
    </source>
</evidence>
<name>A0A0B7A2V4_9EUPU</name>
<protein>
    <recommendedName>
        <fullName evidence="6">Caspase recruitment domain-containing protein</fullName>
    </recommendedName>
</protein>